<dbReference type="EMBL" id="CAXAMN010022006">
    <property type="protein sequence ID" value="CAK9065386.1"/>
    <property type="molecule type" value="Genomic_DNA"/>
</dbReference>
<evidence type="ECO:0000256" key="1">
    <source>
        <dbReference type="SAM" id="MobiDB-lite"/>
    </source>
</evidence>
<feature type="region of interest" description="Disordered" evidence="1">
    <location>
        <begin position="229"/>
        <end position="267"/>
    </location>
</feature>
<sequence length="679" mass="75883">MLDLVVGEWSSINHSRQAVIKLLHHHLELLAQKGLDKFIPGWRRQNDPVCDPDSRAPLLRFVADEEGLQNRALHFLFSFAGLRGAITPEICHPKWNCWKRSKKHAGLEYDILRLTIAANYSHGTKLTGERQSKMRGYLKSFLAKQSDEYFQDLADEIMTDRRRESSGLTAADARDLVEEYLDCPSIRHKGEFVKNKSWFGILNVLALMVKDWSILREASHAILQESAGSVVDAEAGDDDGGGDDNADDEQDSDNAEAEVGPAGRDQPFKKNELYKAYKNKGPRKMFCDIMSTDNLRAVACMIVAVTRPLHKQYVSDLKAQQDLDTILQWNADRSLGSSMGTVIAIAHKQSSLDLCIEMRVAMRCRPPVDITDVQEDVLLTEKASKFAMELAGSFAWSEQFCQMTFPLAAAALLSDDVQKRTRGMTHLKKLVMAINKAEALLATRPDLQGLLDTLAFQEETLARELMVHLERGGFQLNHEETQKCQQVMREFCSGTSSTKEILESTFGHLSYVSNASNKNKRMSTMGTWFYAAPSPYVDSSGMTQCLPTERDWLKACSDYGVASKESAALFWKAFRSEATKLPRAEGVNIPVTAKGVQKTQWRLSGPASHYNRSAAAAYLLFDAPTGFVNCSFAWAGVFLMRGEIFLEPESDEFYLSLGFQGWAALGIKLDVHLIGDKDS</sequence>
<protein>
    <submittedName>
        <fullName evidence="2">Uncharacterized protein</fullName>
    </submittedName>
</protein>
<gene>
    <name evidence="2" type="ORF">CCMP2556_LOCUS32149</name>
</gene>
<evidence type="ECO:0000313" key="3">
    <source>
        <dbReference type="Proteomes" id="UP001642484"/>
    </source>
</evidence>
<keyword evidence="3" id="KW-1185">Reference proteome</keyword>
<organism evidence="2 3">
    <name type="scientific">Durusdinium trenchii</name>
    <dbReference type="NCBI Taxonomy" id="1381693"/>
    <lineage>
        <taxon>Eukaryota</taxon>
        <taxon>Sar</taxon>
        <taxon>Alveolata</taxon>
        <taxon>Dinophyceae</taxon>
        <taxon>Suessiales</taxon>
        <taxon>Symbiodiniaceae</taxon>
        <taxon>Durusdinium</taxon>
    </lineage>
</organism>
<comment type="caution">
    <text evidence="2">The sequence shown here is derived from an EMBL/GenBank/DDBJ whole genome shotgun (WGS) entry which is preliminary data.</text>
</comment>
<evidence type="ECO:0000313" key="2">
    <source>
        <dbReference type="EMBL" id="CAK9065386.1"/>
    </source>
</evidence>
<dbReference type="Proteomes" id="UP001642484">
    <property type="component" value="Unassembled WGS sequence"/>
</dbReference>
<accession>A0ABP0NP46</accession>
<feature type="compositionally biased region" description="Acidic residues" evidence="1">
    <location>
        <begin position="234"/>
        <end position="256"/>
    </location>
</feature>
<proteinExistence type="predicted"/>
<name>A0ABP0NP46_9DINO</name>
<reference evidence="2 3" key="1">
    <citation type="submission" date="2024-02" db="EMBL/GenBank/DDBJ databases">
        <authorList>
            <person name="Chen Y."/>
            <person name="Shah S."/>
            <person name="Dougan E. K."/>
            <person name="Thang M."/>
            <person name="Chan C."/>
        </authorList>
    </citation>
    <scope>NUCLEOTIDE SEQUENCE [LARGE SCALE GENOMIC DNA]</scope>
</reference>